<accession>A0A8H5ATJ4</accession>
<comment type="caution">
    <text evidence="1">The sequence shown here is derived from an EMBL/GenBank/DDBJ whole genome shotgun (WGS) entry which is preliminary data.</text>
</comment>
<gene>
    <name evidence="1" type="ORF">D9619_007932</name>
</gene>
<reference evidence="1 2" key="1">
    <citation type="journal article" date="2020" name="ISME J.">
        <title>Uncovering the hidden diversity of litter-decomposition mechanisms in mushroom-forming fungi.</title>
        <authorList>
            <person name="Floudas D."/>
            <person name="Bentzer J."/>
            <person name="Ahren D."/>
            <person name="Johansson T."/>
            <person name="Persson P."/>
            <person name="Tunlid A."/>
        </authorList>
    </citation>
    <scope>NUCLEOTIDE SEQUENCE [LARGE SCALE GENOMIC DNA]</scope>
    <source>
        <strain evidence="1 2">CBS 101986</strain>
    </source>
</reference>
<protein>
    <submittedName>
        <fullName evidence="1">Uncharacterized protein</fullName>
    </submittedName>
</protein>
<dbReference type="OrthoDB" id="3365698at2759"/>
<name>A0A8H5ATJ4_9AGAR</name>
<evidence type="ECO:0000313" key="2">
    <source>
        <dbReference type="Proteomes" id="UP000567179"/>
    </source>
</evidence>
<proteinExistence type="predicted"/>
<sequence>MRSWLARSGNCPLNISFCGLRVISEKNFIKNVQELLLSVSRRWASVDFAISNYGLANEASFIAPLMSAAVPLLHSLKFEPHESSKILWKDSRLLAAPNLRAVTVNYYHLKTPTAVLCKESSTPWSRITSLSVQDGWTDNPTQHSFEPLRLCSMLVNLKITMRPSTRTQKELEPDTLGSTAPIHLPRLQVLHIHPRSAKFAQNLSTLLVTPALVELSYRSILNEHTSDTGAHRSAAGRNVCAILDLSDLLVNNRLRRLSLDPKQIPAEELYHLLEMLPGLEELSMDTDYYWGTTKEMWGPDKFLTDNFLRRLAGDLGDTHQDMHIQFADGLCQTVVLLPRLSTLTLRARMSFTRGVFEDFLRIRCQHTPVISGKSTSRLSAFNFGRTRDGYSHLPAEEMLAILAPFEEHGLEVRMRVYPGSPFENICDECD</sequence>
<evidence type="ECO:0000313" key="1">
    <source>
        <dbReference type="EMBL" id="KAF5310674.1"/>
    </source>
</evidence>
<dbReference type="EMBL" id="JAACJJ010000057">
    <property type="protein sequence ID" value="KAF5310674.1"/>
    <property type="molecule type" value="Genomic_DNA"/>
</dbReference>
<keyword evidence="2" id="KW-1185">Reference proteome</keyword>
<dbReference type="AlphaFoldDB" id="A0A8H5ATJ4"/>
<dbReference type="Proteomes" id="UP000567179">
    <property type="component" value="Unassembled WGS sequence"/>
</dbReference>
<organism evidence="1 2">
    <name type="scientific">Psilocybe cf. subviscida</name>
    <dbReference type="NCBI Taxonomy" id="2480587"/>
    <lineage>
        <taxon>Eukaryota</taxon>
        <taxon>Fungi</taxon>
        <taxon>Dikarya</taxon>
        <taxon>Basidiomycota</taxon>
        <taxon>Agaricomycotina</taxon>
        <taxon>Agaricomycetes</taxon>
        <taxon>Agaricomycetidae</taxon>
        <taxon>Agaricales</taxon>
        <taxon>Agaricineae</taxon>
        <taxon>Strophariaceae</taxon>
        <taxon>Psilocybe</taxon>
    </lineage>
</organism>